<feature type="region of interest" description="Disordered" evidence="1">
    <location>
        <begin position="259"/>
        <end position="389"/>
    </location>
</feature>
<feature type="compositionally biased region" description="Polar residues" evidence="1">
    <location>
        <begin position="198"/>
        <end position="216"/>
    </location>
</feature>
<dbReference type="Proteomes" id="UP000269276">
    <property type="component" value="Unassembled WGS sequence"/>
</dbReference>
<feature type="compositionally biased region" description="Acidic residues" evidence="1">
    <location>
        <begin position="309"/>
        <end position="356"/>
    </location>
</feature>
<organism evidence="3 4">
    <name type="scientific">Hortaea werneckii</name>
    <name type="common">Black yeast</name>
    <name type="synonym">Cladosporium werneckii</name>
    <dbReference type="NCBI Taxonomy" id="91943"/>
    <lineage>
        <taxon>Eukaryota</taxon>
        <taxon>Fungi</taxon>
        <taxon>Dikarya</taxon>
        <taxon>Ascomycota</taxon>
        <taxon>Pezizomycotina</taxon>
        <taxon>Dothideomycetes</taxon>
        <taxon>Dothideomycetidae</taxon>
        <taxon>Mycosphaerellales</taxon>
        <taxon>Teratosphaeriaceae</taxon>
        <taxon>Hortaea</taxon>
    </lineage>
</organism>
<dbReference type="OrthoDB" id="4096268at2759"/>
<dbReference type="PROSITE" id="PS50006">
    <property type="entry name" value="FHA_DOMAIN"/>
    <property type="match status" value="1"/>
</dbReference>
<evidence type="ECO:0000256" key="1">
    <source>
        <dbReference type="SAM" id="MobiDB-lite"/>
    </source>
</evidence>
<dbReference type="SUPFAM" id="SSF49879">
    <property type="entry name" value="SMAD/FHA domain"/>
    <property type="match status" value="1"/>
</dbReference>
<proteinExistence type="predicted"/>
<dbReference type="CDD" id="cd00060">
    <property type="entry name" value="FHA"/>
    <property type="match status" value="1"/>
</dbReference>
<dbReference type="SMART" id="SM00240">
    <property type="entry name" value="FHA"/>
    <property type="match status" value="1"/>
</dbReference>
<feature type="domain" description="FHA" evidence="2">
    <location>
        <begin position="76"/>
        <end position="140"/>
    </location>
</feature>
<feature type="region of interest" description="Disordered" evidence="1">
    <location>
        <begin position="182"/>
        <end position="218"/>
    </location>
</feature>
<evidence type="ECO:0000313" key="4">
    <source>
        <dbReference type="Proteomes" id="UP000269276"/>
    </source>
</evidence>
<evidence type="ECO:0000313" key="3">
    <source>
        <dbReference type="EMBL" id="RMY48058.1"/>
    </source>
</evidence>
<name>A0A3M7C7L7_HORWE</name>
<dbReference type="InterPro" id="IPR008984">
    <property type="entry name" value="SMAD_FHA_dom_sf"/>
</dbReference>
<feature type="region of interest" description="Disordered" evidence="1">
    <location>
        <begin position="423"/>
        <end position="536"/>
    </location>
</feature>
<gene>
    <name evidence="3" type="ORF">D0863_15480</name>
</gene>
<evidence type="ECO:0000259" key="2">
    <source>
        <dbReference type="PROSITE" id="PS50006"/>
    </source>
</evidence>
<sequence>MSSAFCDHPPPSHTLSSFSALMDEFQHQIMRDSMHTDAASPSTALPPSSATRHVPVTLTPSADPSDLRHLSLADRIIIGRASRSEIKNLHASPTNALFDCPVVSRAHAVINFYPRRGYDEQVTITDLKSMHGTSVNGQRLLSHAPHILKSGDTIKLGARVVRGPDHHDGIQITFRRQPRPPILGAGTYAVPMDDSASDVESTFSEQDDFSSAQTTPEQDKFRFGSQLQPNDLDAAGALHRNDQEQHEPDQIPQVVKDTYAESGSDSLEDESSSQVYDAHDTEDEFDVSPSKIDIYNDLMSTMAQHPESDNELEDDDENEQDEHEYDDDEPDDLEFDDDHIDDDDHADDDYPDDPPEEYSTRLSPELGSAAAEETSTSRPAPPQVPLEPLLAPNFVPSYPFPGITRGFSNSADDAVSHIFKQLRPDENVPTPAAPEAVRPAPKGQISISDIVEDPAAKEAKAAPASIPPTPETKNTADKAGPTTTTGSKRKADALSQNDPAIATDTPTSSPPPNTEQQKPPHPPNTAEDEETKQEPQNVVYIYEPTPPAAKKAKKYHYLSSYKQQHQQQHQQLQQKKKGKNIGTQVAKYAGLYLAGGISAVAFLASPLAQRALDAL</sequence>
<reference evidence="3 4" key="1">
    <citation type="journal article" date="2018" name="BMC Genomics">
        <title>Genomic evidence for intraspecific hybridization in a clonal and extremely halotolerant yeast.</title>
        <authorList>
            <person name="Gostincar C."/>
            <person name="Stajich J.E."/>
            <person name="Zupancic J."/>
            <person name="Zalar P."/>
            <person name="Gunde-Cimerman N."/>
        </authorList>
    </citation>
    <scope>NUCLEOTIDE SEQUENCE [LARGE SCALE GENOMIC DNA]</scope>
    <source>
        <strain evidence="3 4">EXF-2682</strain>
    </source>
</reference>
<dbReference type="InterPro" id="IPR000253">
    <property type="entry name" value="FHA_dom"/>
</dbReference>
<dbReference type="EMBL" id="QWIP01001234">
    <property type="protein sequence ID" value="RMY48058.1"/>
    <property type="molecule type" value="Genomic_DNA"/>
</dbReference>
<feature type="compositionally biased region" description="Pro residues" evidence="1">
    <location>
        <begin position="508"/>
        <end position="523"/>
    </location>
</feature>
<dbReference type="PANTHER" id="PTHR15715:SF37">
    <property type="entry name" value="LD47843P"/>
    <property type="match status" value="1"/>
</dbReference>
<dbReference type="PANTHER" id="PTHR15715">
    <property type="entry name" value="CENTROSOMAL PROTEIN OF 170 KDA"/>
    <property type="match status" value="1"/>
</dbReference>
<comment type="caution">
    <text evidence="3">The sequence shown here is derived from an EMBL/GenBank/DDBJ whole genome shotgun (WGS) entry which is preliminary data.</text>
</comment>
<dbReference type="InterPro" id="IPR051176">
    <property type="entry name" value="Cent_Immune-Sig_Mod"/>
</dbReference>
<protein>
    <recommendedName>
        <fullName evidence="2">FHA domain-containing protein</fullName>
    </recommendedName>
</protein>
<dbReference type="Pfam" id="PF00498">
    <property type="entry name" value="FHA"/>
    <property type="match status" value="1"/>
</dbReference>
<accession>A0A3M7C7L7</accession>
<dbReference type="Gene3D" id="2.60.200.20">
    <property type="match status" value="1"/>
</dbReference>
<dbReference type="AlphaFoldDB" id="A0A3M7C7L7"/>